<dbReference type="AlphaFoldDB" id="X7RWJ8"/>
<protein>
    <submittedName>
        <fullName evidence="1">Uncharacterized protein</fullName>
    </submittedName>
</protein>
<evidence type="ECO:0000313" key="1">
    <source>
        <dbReference type="EMBL" id="ETZ25801.1"/>
    </source>
</evidence>
<dbReference type="PATRIC" id="fig|1357398.3.peg.1808"/>
<comment type="caution">
    <text evidence="1">The sequence shown here is derived from an EMBL/GenBank/DDBJ whole genome shotgun (WGS) entry which is preliminary data.</text>
</comment>
<accession>X7RWJ8</accession>
<gene>
    <name evidence="1" type="ORF">HMPREF2085_01823</name>
</gene>
<sequence>NMKKLAILALGVLSLVACTDQKVVNYNTARLDVIEDYLRNHKYVKPSENFDKLVEEGKIEYAEEYVSLEKEAKQWEREKTQQQQ</sequence>
<name>X7RWJ8_FUSNU</name>
<feature type="non-terminal residue" evidence="1">
    <location>
        <position position="1"/>
    </location>
</feature>
<dbReference type="HOGENOM" id="CLU_2517825_0_0_0"/>
<dbReference type="EMBL" id="JAOZ01000013">
    <property type="protein sequence ID" value="ETZ25801.1"/>
    <property type="molecule type" value="Genomic_DNA"/>
</dbReference>
<proteinExistence type="predicted"/>
<reference evidence="1" key="1">
    <citation type="submission" date="2014-01" db="EMBL/GenBank/DDBJ databases">
        <title>The Genome Sequence of Fusobacterium nucleatum 13_3C.</title>
        <authorList>
            <consortium name="The Broad Institute Genomics Platform"/>
            <person name="Earl A."/>
            <person name="Allen-Vercoe E."/>
            <person name="Daigneault M."/>
            <person name="Young S.K."/>
            <person name="Zeng Q."/>
            <person name="Gargeya S."/>
            <person name="Fitzgerald M."/>
            <person name="Abouelleil A."/>
            <person name="Alvarado L."/>
            <person name="Chapman S.B."/>
            <person name="Gainer-Dewar J."/>
            <person name="Goldberg J."/>
            <person name="Griggs A."/>
            <person name="Gujja S."/>
            <person name="Hansen M."/>
            <person name="Howarth C."/>
            <person name="Imamovic A."/>
            <person name="Ireland A."/>
            <person name="Larimer J."/>
            <person name="McCowan C."/>
            <person name="Murphy C."/>
            <person name="Pearson M."/>
            <person name="Poon T.W."/>
            <person name="Priest M."/>
            <person name="Roberts A."/>
            <person name="Saif S."/>
            <person name="Shea T."/>
            <person name="Sykes S."/>
            <person name="Wortman J."/>
            <person name="Nusbaum C."/>
            <person name="Birren B."/>
        </authorList>
    </citation>
    <scope>NUCLEOTIDE SEQUENCE [LARGE SCALE GENOMIC DNA]</scope>
    <source>
        <strain evidence="1">13_3C</strain>
    </source>
</reference>
<organism evidence="1">
    <name type="scientific">Fusobacterium nucleatum 13_3C</name>
    <dbReference type="NCBI Taxonomy" id="1357398"/>
    <lineage>
        <taxon>Bacteria</taxon>
        <taxon>Fusobacteriati</taxon>
        <taxon>Fusobacteriota</taxon>
        <taxon>Fusobacteriia</taxon>
        <taxon>Fusobacteriales</taxon>
        <taxon>Fusobacteriaceae</taxon>
        <taxon>Fusobacterium</taxon>
    </lineage>
</organism>